<proteinExistence type="predicted"/>
<name>A0A0R2L4S8_9LACO</name>
<dbReference type="GO" id="GO:0016301">
    <property type="term" value="F:kinase activity"/>
    <property type="evidence" value="ECO:0007669"/>
    <property type="project" value="InterPro"/>
</dbReference>
<gene>
    <name evidence="2" type="ORF">IV81_GL000345</name>
</gene>
<evidence type="ECO:0000259" key="1">
    <source>
        <dbReference type="Pfam" id="PF00485"/>
    </source>
</evidence>
<protein>
    <recommendedName>
        <fullName evidence="1">Phosphoribulokinase/uridine kinase domain-containing protein</fullName>
    </recommendedName>
</protein>
<dbReference type="AlphaFoldDB" id="A0A0R2L4S8"/>
<dbReference type="InterPro" id="IPR006083">
    <property type="entry name" value="PRK/URK"/>
</dbReference>
<comment type="caution">
    <text evidence="2">The sequence shown here is derived from an EMBL/GenBank/DDBJ whole genome shotgun (WGS) entry which is preliminary data.</text>
</comment>
<accession>A0A0R2L4S8</accession>
<dbReference type="UniPathway" id="UPA00241">
    <property type="reaction ID" value="UER00352"/>
</dbReference>
<dbReference type="InterPro" id="IPR027417">
    <property type="entry name" value="P-loop_NTPase"/>
</dbReference>
<evidence type="ECO:0000313" key="2">
    <source>
        <dbReference type="EMBL" id="KRN93604.1"/>
    </source>
</evidence>
<organism evidence="2 3">
    <name type="scientific">Pediococcus stilesii</name>
    <dbReference type="NCBI Taxonomy" id="331679"/>
    <lineage>
        <taxon>Bacteria</taxon>
        <taxon>Bacillati</taxon>
        <taxon>Bacillota</taxon>
        <taxon>Bacilli</taxon>
        <taxon>Lactobacillales</taxon>
        <taxon>Lactobacillaceae</taxon>
        <taxon>Pediococcus</taxon>
    </lineage>
</organism>
<dbReference type="PATRIC" id="fig|331679.3.peg.351"/>
<keyword evidence="3" id="KW-1185">Reference proteome</keyword>
<evidence type="ECO:0000313" key="3">
    <source>
        <dbReference type="Proteomes" id="UP000051859"/>
    </source>
</evidence>
<dbReference type="Pfam" id="PF00485">
    <property type="entry name" value="PRK"/>
    <property type="match status" value="1"/>
</dbReference>
<dbReference type="Proteomes" id="UP000051859">
    <property type="component" value="Unassembled WGS sequence"/>
</dbReference>
<dbReference type="SUPFAM" id="SSF52540">
    <property type="entry name" value="P-loop containing nucleoside triphosphate hydrolases"/>
    <property type="match status" value="1"/>
</dbReference>
<dbReference type="Gene3D" id="3.40.50.300">
    <property type="entry name" value="P-loop containing nucleotide triphosphate hydrolases"/>
    <property type="match status" value="1"/>
</dbReference>
<dbReference type="GO" id="GO:0005524">
    <property type="term" value="F:ATP binding"/>
    <property type="evidence" value="ECO:0007669"/>
    <property type="project" value="InterPro"/>
</dbReference>
<dbReference type="PANTHER" id="PTHR10285">
    <property type="entry name" value="URIDINE KINASE"/>
    <property type="match status" value="1"/>
</dbReference>
<feature type="domain" description="Phosphoribulokinase/uridine kinase" evidence="1">
    <location>
        <begin position="38"/>
        <end position="168"/>
    </location>
</feature>
<dbReference type="STRING" id="331679.IV81_GL000345"/>
<reference evidence="2 3" key="1">
    <citation type="journal article" date="2015" name="Genome Announc.">
        <title>Expanding the biotechnology potential of lactobacilli through comparative genomics of 213 strains and associated genera.</title>
        <authorList>
            <person name="Sun Z."/>
            <person name="Harris H.M."/>
            <person name="McCann A."/>
            <person name="Guo C."/>
            <person name="Argimon S."/>
            <person name="Zhang W."/>
            <person name="Yang X."/>
            <person name="Jeffery I.B."/>
            <person name="Cooney J.C."/>
            <person name="Kagawa T.F."/>
            <person name="Liu W."/>
            <person name="Song Y."/>
            <person name="Salvetti E."/>
            <person name="Wrobel A."/>
            <person name="Rasinkangas P."/>
            <person name="Parkhill J."/>
            <person name="Rea M.C."/>
            <person name="O'Sullivan O."/>
            <person name="Ritari J."/>
            <person name="Douillard F.P."/>
            <person name="Paul Ross R."/>
            <person name="Yang R."/>
            <person name="Briner A.E."/>
            <person name="Felis G.E."/>
            <person name="de Vos W.M."/>
            <person name="Barrangou R."/>
            <person name="Klaenhammer T.R."/>
            <person name="Caufield P.W."/>
            <person name="Cui Y."/>
            <person name="Zhang H."/>
            <person name="O'Toole P.W."/>
        </authorList>
    </citation>
    <scope>NUCLEOTIDE SEQUENCE [LARGE SCALE GENOMIC DNA]</scope>
    <source>
        <strain evidence="2 3">DSM 18001</strain>
    </source>
</reference>
<sequence length="239" mass="27813">MSSPFLESHIYRRTKLDTILKKMAVESIINNPFETSAIIGITGNIASGKSTMAIKLMQTYKTLFPDLHVQTISTDNFLKKNSILKKENIFNKKGFPESYDQTLIDKFIDAIHTNSQIFLPVYDHQINDIVPDKKIFINQPDILIIEGLIVLQPDFYPLLNYSIFIDSSPSDNYEWFKQRCSKLKLQEAYHMNDKEFYSLMDYNWTSINLVNFNNHILPLKNLATRCIRLNVQHQIESLV</sequence>
<dbReference type="GO" id="GO:0015937">
    <property type="term" value="P:coenzyme A biosynthetic process"/>
    <property type="evidence" value="ECO:0007669"/>
    <property type="project" value="UniProtKB-UniPathway"/>
</dbReference>
<dbReference type="EMBL" id="JQBX01000012">
    <property type="protein sequence ID" value="KRN93604.1"/>
    <property type="molecule type" value="Genomic_DNA"/>
</dbReference>